<protein>
    <submittedName>
        <fullName evidence="1">Uncharacterized protein</fullName>
    </submittedName>
</protein>
<gene>
    <name evidence="1" type="ORF">EVAR_68503_1</name>
</gene>
<keyword evidence="2" id="KW-1185">Reference proteome</keyword>
<dbReference type="AlphaFoldDB" id="A0A4C2A713"/>
<proteinExistence type="predicted"/>
<evidence type="ECO:0000313" key="2">
    <source>
        <dbReference type="Proteomes" id="UP000299102"/>
    </source>
</evidence>
<name>A0A4C2A713_EUMVA</name>
<accession>A0A4C2A713</accession>
<sequence>MVATVNHICTKKTEISTTKEDINSGDFDTNLLMNFLQGATVLQVEIKYGYQPGLLAGPSGSSWLPVAVLLSQDFLFEVKCGCPVLSPCFITKDSCRRNVYSFLTY</sequence>
<dbReference type="EMBL" id="BGZK01002655">
    <property type="protein sequence ID" value="GBP95592.1"/>
    <property type="molecule type" value="Genomic_DNA"/>
</dbReference>
<reference evidence="1 2" key="1">
    <citation type="journal article" date="2019" name="Commun. Biol.">
        <title>The bagworm genome reveals a unique fibroin gene that provides high tensile strength.</title>
        <authorList>
            <person name="Kono N."/>
            <person name="Nakamura H."/>
            <person name="Ohtoshi R."/>
            <person name="Tomita M."/>
            <person name="Numata K."/>
            <person name="Arakawa K."/>
        </authorList>
    </citation>
    <scope>NUCLEOTIDE SEQUENCE [LARGE SCALE GENOMIC DNA]</scope>
</reference>
<comment type="caution">
    <text evidence="1">The sequence shown here is derived from an EMBL/GenBank/DDBJ whole genome shotgun (WGS) entry which is preliminary data.</text>
</comment>
<organism evidence="1 2">
    <name type="scientific">Eumeta variegata</name>
    <name type="common">Bagworm moth</name>
    <name type="synonym">Eumeta japonica</name>
    <dbReference type="NCBI Taxonomy" id="151549"/>
    <lineage>
        <taxon>Eukaryota</taxon>
        <taxon>Metazoa</taxon>
        <taxon>Ecdysozoa</taxon>
        <taxon>Arthropoda</taxon>
        <taxon>Hexapoda</taxon>
        <taxon>Insecta</taxon>
        <taxon>Pterygota</taxon>
        <taxon>Neoptera</taxon>
        <taxon>Endopterygota</taxon>
        <taxon>Lepidoptera</taxon>
        <taxon>Glossata</taxon>
        <taxon>Ditrysia</taxon>
        <taxon>Tineoidea</taxon>
        <taxon>Psychidae</taxon>
        <taxon>Oiketicinae</taxon>
        <taxon>Eumeta</taxon>
    </lineage>
</organism>
<evidence type="ECO:0000313" key="1">
    <source>
        <dbReference type="EMBL" id="GBP95592.1"/>
    </source>
</evidence>
<dbReference type="Proteomes" id="UP000299102">
    <property type="component" value="Unassembled WGS sequence"/>
</dbReference>